<evidence type="ECO:0000313" key="1">
    <source>
        <dbReference type="EMBL" id="GAA3082902.1"/>
    </source>
</evidence>
<reference evidence="2" key="1">
    <citation type="journal article" date="2019" name="Int. J. Syst. Evol. Microbiol.">
        <title>The Global Catalogue of Microorganisms (GCM) 10K type strain sequencing project: providing services to taxonomists for standard genome sequencing and annotation.</title>
        <authorList>
            <consortium name="The Broad Institute Genomics Platform"/>
            <consortium name="The Broad Institute Genome Sequencing Center for Infectious Disease"/>
            <person name="Wu L."/>
            <person name="Ma J."/>
        </authorList>
    </citation>
    <scope>NUCLEOTIDE SEQUENCE [LARGE SCALE GENOMIC DNA]</scope>
    <source>
        <strain evidence="2">JCM 9092</strain>
    </source>
</reference>
<dbReference type="Proteomes" id="UP001501637">
    <property type="component" value="Unassembled WGS sequence"/>
</dbReference>
<keyword evidence="2" id="KW-1185">Reference proteome</keyword>
<name>A0ABP6M9U1_9ACTN</name>
<organism evidence="1 2">
    <name type="scientific">Streptomyces rectiviolaceus</name>
    <dbReference type="NCBI Taxonomy" id="332591"/>
    <lineage>
        <taxon>Bacteria</taxon>
        <taxon>Bacillati</taxon>
        <taxon>Actinomycetota</taxon>
        <taxon>Actinomycetes</taxon>
        <taxon>Kitasatosporales</taxon>
        <taxon>Streptomycetaceae</taxon>
        <taxon>Streptomyces</taxon>
    </lineage>
</organism>
<dbReference type="EMBL" id="BAAAUG010000010">
    <property type="protein sequence ID" value="GAA3082902.1"/>
    <property type="molecule type" value="Genomic_DNA"/>
</dbReference>
<dbReference type="RefSeq" id="WP_344518480.1">
    <property type="nucleotide sequence ID" value="NZ_BAAAUG010000010.1"/>
</dbReference>
<gene>
    <name evidence="1" type="ORF">GCM10010449_03530</name>
</gene>
<sequence>MGVTSLRAEVSGNTVVPDEVHGHTAVSAPAVPDKVEILALVERALSWDLDNSALPPVEDALELAKWFTAYGRIVAADLDVLLSDIPTDSHVGGGAQATLSEAGRRLTLKPLAPTAAPRSAARRTQNLARLIQALNRAVGRIGEEQVRSRPGGPPQRR</sequence>
<comment type="caution">
    <text evidence="1">The sequence shown here is derived from an EMBL/GenBank/DDBJ whole genome shotgun (WGS) entry which is preliminary data.</text>
</comment>
<protein>
    <submittedName>
        <fullName evidence="1">Uncharacterized protein</fullName>
    </submittedName>
</protein>
<accession>A0ABP6M9U1</accession>
<proteinExistence type="predicted"/>
<evidence type="ECO:0000313" key="2">
    <source>
        <dbReference type="Proteomes" id="UP001501637"/>
    </source>
</evidence>